<keyword evidence="2" id="KW-1185">Reference proteome</keyword>
<dbReference type="InterPro" id="IPR037107">
    <property type="entry name" value="Put_OMP_sf"/>
</dbReference>
<dbReference type="STRING" id="154981.AKJ29_12890"/>
<comment type="caution">
    <text evidence="1">The sequence shown here is derived from an EMBL/GenBank/DDBJ whole genome shotgun (WGS) entry which is preliminary data.</text>
</comment>
<evidence type="ECO:0008006" key="3">
    <source>
        <dbReference type="Google" id="ProtNLM"/>
    </source>
</evidence>
<dbReference type="AlphaFoldDB" id="A0A0P7J5Y4"/>
<gene>
    <name evidence="1" type="ORF">AKJ29_12890</name>
</gene>
<dbReference type="InterPro" id="IPR018707">
    <property type="entry name" value="LpxR"/>
</dbReference>
<organism evidence="1 2">
    <name type="scientific">Aliiroseovarius crassostreae</name>
    <dbReference type="NCBI Taxonomy" id="154981"/>
    <lineage>
        <taxon>Bacteria</taxon>
        <taxon>Pseudomonadati</taxon>
        <taxon>Pseudomonadota</taxon>
        <taxon>Alphaproteobacteria</taxon>
        <taxon>Rhodobacterales</taxon>
        <taxon>Paracoccaceae</taxon>
        <taxon>Aliiroseovarius</taxon>
    </lineage>
</organism>
<evidence type="ECO:0000313" key="1">
    <source>
        <dbReference type="EMBL" id="KPN63530.1"/>
    </source>
</evidence>
<dbReference type="Proteomes" id="UP000050471">
    <property type="component" value="Unassembled WGS sequence"/>
</dbReference>
<evidence type="ECO:0000313" key="2">
    <source>
        <dbReference type="Proteomes" id="UP000050471"/>
    </source>
</evidence>
<dbReference type="RefSeq" id="WP_055189963.1">
    <property type="nucleotide sequence ID" value="NZ_FPBS01000052.1"/>
</dbReference>
<dbReference type="EMBL" id="LKBA01000006">
    <property type="protein sequence ID" value="KPN63530.1"/>
    <property type="molecule type" value="Genomic_DNA"/>
</dbReference>
<reference evidence="1 2" key="1">
    <citation type="submission" date="2015-09" db="EMBL/GenBank/DDBJ databases">
        <title>Draft genome sequence of Aliiroseovarius crassostreae CV919-312TSm, the causative agent of Roseovarius Oyster Disease (formerly Juvenile Oyster Disease).</title>
        <authorList>
            <person name="Kessner L."/>
            <person name="Spinard E."/>
            <person name="Nelson D."/>
        </authorList>
    </citation>
    <scope>NUCLEOTIDE SEQUENCE [LARGE SCALE GENOMIC DNA]</scope>
    <source>
        <strain evidence="1 2">CV919-312</strain>
    </source>
</reference>
<dbReference type="Pfam" id="PF09982">
    <property type="entry name" value="LpxR"/>
    <property type="match status" value="1"/>
</dbReference>
<proteinExistence type="predicted"/>
<dbReference type="Gene3D" id="2.40.128.140">
    <property type="entry name" value="Outer membrane protein"/>
    <property type="match status" value="1"/>
</dbReference>
<sequence>MRNLISNLPRKAIPTRAVLAPRRRLGSPCLRAARGISIWFLVLLTVLLGTVPAQAEGGAEVQAHSDGSGFASLGYGRVFTNDIIGDGDDRWRTGAYVLSNLRGPRGTLSLPDRIGVLYELRFGVQMIAPANLTEGGSEDRPYAGVISAGLHSYFQRGRAELRVGLDLVATGPSTGVGNFQQWFHERFDMVPPSDSVQQAQIGNRIFPTASFEIARPMRFGVATLRPFLSAQAGVESYARIGGDLLFGPAYRNPVLLRDVTTGQLYPGLQQASDPGWSFLIGADLAHVFDSALLPQDRGLDLTDLRARARAGVQRQGRRWGMFYGLTWLGREFDSQPEGQLVGSVSLRMAF</sequence>
<protein>
    <recommendedName>
        <fullName evidence="3">Lipid A deacylase LpxR family protein</fullName>
    </recommendedName>
</protein>
<dbReference type="OrthoDB" id="7721289at2"/>
<accession>A0A0P7J5Y4</accession>
<name>A0A0P7J5Y4_9RHOB</name>